<protein>
    <submittedName>
        <fullName evidence="3">Carbohydrate porin</fullName>
    </submittedName>
</protein>
<dbReference type="Gene3D" id="2.40.160.180">
    <property type="entry name" value="Carbohydrate-selective porin OprB"/>
    <property type="match status" value="1"/>
</dbReference>
<dbReference type="InterPro" id="IPR038673">
    <property type="entry name" value="OprB_sf"/>
</dbReference>
<name>A0A5B8UNH2_9BACT</name>
<evidence type="ECO:0000256" key="1">
    <source>
        <dbReference type="ARBA" id="ARBA00008769"/>
    </source>
</evidence>
<proteinExistence type="inferred from homology"/>
<dbReference type="GO" id="GO:0015288">
    <property type="term" value="F:porin activity"/>
    <property type="evidence" value="ECO:0007669"/>
    <property type="project" value="InterPro"/>
</dbReference>
<gene>
    <name evidence="3" type="ORF">FSB75_16995</name>
</gene>
<dbReference type="Proteomes" id="UP000321204">
    <property type="component" value="Chromosome"/>
</dbReference>
<dbReference type="GO" id="GO:0016020">
    <property type="term" value="C:membrane"/>
    <property type="evidence" value="ECO:0007669"/>
    <property type="project" value="InterPro"/>
</dbReference>
<evidence type="ECO:0000256" key="2">
    <source>
        <dbReference type="RuleBase" id="RU363072"/>
    </source>
</evidence>
<dbReference type="Pfam" id="PF04966">
    <property type="entry name" value="OprB"/>
    <property type="match status" value="1"/>
</dbReference>
<sequence length="461" mass="51434">MDGRKAVEEIHFRSQQNGQPGCLNHQLPLMRKFVLALLATSVFIFAAAQQDSALSFGFQTTSISQVHPQFHSPYVGDNSLEPKEPVRSTLTATLYFNLKLGKGTQIIFNPEVAGGEGFSGATGLAGFSNGESFRVGNPKPTVYLARLVVEQILPFKASDYSAQKTDSNLAPGYYPTHCFKVYGGRFCLADYFDGNPYNHDPRGQFINWSFMSGGAWDYAADTRGYTWGVGSEWRRKNWRAALAFALMPRVANGIDMDEDISRSFALQTEATHLHKINKLPGQLQLTLFLNRAHMGSYREALKTMPVNPDITAVRSYKNYKGGFVLNAAQQLSKNWGSFLRASYNDGKNETWAYTEIDRSLNLGVVWSKSGFQKQNQLGVGVAINGISKPHRDYLAAGGYGFIIGDGKLNYASEIITEAYYRFSFFQDRLQVSPDYQFAVNPAYNKDRGPVHIFSLRTHVAF</sequence>
<reference evidence="3 4" key="1">
    <citation type="journal article" date="2015" name="Int. J. Syst. Evol. Microbiol.">
        <title>Flavisolibacter ginsenosidimutans sp. nov., with ginsenoside-converting activity isolated from soil used for cultivating ginseng.</title>
        <authorList>
            <person name="Zhao Y."/>
            <person name="Liu Q."/>
            <person name="Kang M.S."/>
            <person name="Jin F."/>
            <person name="Yu H."/>
            <person name="Im W.T."/>
        </authorList>
    </citation>
    <scope>NUCLEOTIDE SEQUENCE [LARGE SCALE GENOMIC DNA]</scope>
    <source>
        <strain evidence="3 4">Gsoil 636</strain>
    </source>
</reference>
<keyword evidence="4" id="KW-1185">Reference proteome</keyword>
<dbReference type="EMBL" id="CP042433">
    <property type="protein sequence ID" value="QEC57525.1"/>
    <property type="molecule type" value="Genomic_DNA"/>
</dbReference>
<dbReference type="GO" id="GO:0008643">
    <property type="term" value="P:carbohydrate transport"/>
    <property type="evidence" value="ECO:0007669"/>
    <property type="project" value="InterPro"/>
</dbReference>
<dbReference type="InterPro" id="IPR007049">
    <property type="entry name" value="Carb-sel_porin_OprB"/>
</dbReference>
<comment type="similarity">
    <text evidence="1 2">Belongs to the OprB family.</text>
</comment>
<evidence type="ECO:0000313" key="4">
    <source>
        <dbReference type="Proteomes" id="UP000321204"/>
    </source>
</evidence>
<dbReference type="AlphaFoldDB" id="A0A5B8UNH2"/>
<dbReference type="KEGG" id="fgg:FSB75_16995"/>
<organism evidence="3 4">
    <name type="scientific">Flavisolibacter ginsenosidimutans</name>
    <dbReference type="NCBI Taxonomy" id="661481"/>
    <lineage>
        <taxon>Bacteria</taxon>
        <taxon>Pseudomonadati</taxon>
        <taxon>Bacteroidota</taxon>
        <taxon>Chitinophagia</taxon>
        <taxon>Chitinophagales</taxon>
        <taxon>Chitinophagaceae</taxon>
        <taxon>Flavisolibacter</taxon>
    </lineage>
</organism>
<accession>A0A5B8UNH2</accession>
<dbReference type="OrthoDB" id="5755240at2"/>
<evidence type="ECO:0000313" key="3">
    <source>
        <dbReference type="EMBL" id="QEC57525.1"/>
    </source>
</evidence>